<dbReference type="Proteomes" id="UP001324270">
    <property type="component" value="Unassembled WGS sequence"/>
</dbReference>
<accession>A0ABU5YDA2</accession>
<organism evidence="1 2">
    <name type="scientific">Capnocytophaga gingivalis</name>
    <dbReference type="NCBI Taxonomy" id="1017"/>
    <lineage>
        <taxon>Bacteria</taxon>
        <taxon>Pseudomonadati</taxon>
        <taxon>Bacteroidota</taxon>
        <taxon>Flavobacteriia</taxon>
        <taxon>Flavobacteriales</taxon>
        <taxon>Flavobacteriaceae</taxon>
        <taxon>Capnocytophaga</taxon>
    </lineage>
</organism>
<sequence>METIEKQKTFRHCLLYYLDCSYRQYEAIKYKYFLDWCEKANREKRIVKNVADLVGNDYLNNWFDDQWHYYVECDIAYYYGKALREGIFDKADIELMITLSVDDIFRVYPKTILRLIEKSEKRKIIAQ</sequence>
<comment type="caution">
    <text evidence="1">The sequence shown here is derived from an EMBL/GenBank/DDBJ whole genome shotgun (WGS) entry which is preliminary data.</text>
</comment>
<protein>
    <submittedName>
        <fullName evidence="1">Uncharacterized protein</fullName>
    </submittedName>
</protein>
<gene>
    <name evidence="1" type="ORF">VJJ49_14725</name>
</gene>
<dbReference type="EMBL" id="JAYKBV010000043">
    <property type="protein sequence ID" value="MEB3041931.1"/>
    <property type="molecule type" value="Genomic_DNA"/>
</dbReference>
<dbReference type="RefSeq" id="WP_323980388.1">
    <property type="nucleotide sequence ID" value="NZ_JAYKBV010000043.1"/>
</dbReference>
<evidence type="ECO:0000313" key="1">
    <source>
        <dbReference type="EMBL" id="MEB3041931.1"/>
    </source>
</evidence>
<name>A0ABU5YDA2_9FLAO</name>
<proteinExistence type="predicted"/>
<reference evidence="1 2" key="1">
    <citation type="submission" date="2023-12" db="EMBL/GenBank/DDBJ databases">
        <title>Genomic sequences of Capnocytophaga and Parvimonas strains.</title>
        <authorList>
            <person name="Watt R.M."/>
            <person name="Wang M."/>
            <person name="Yang T."/>
            <person name="Tong W.M."/>
        </authorList>
    </citation>
    <scope>NUCLEOTIDE SEQUENCE [LARGE SCALE GENOMIC DNA]</scope>
    <source>
        <strain evidence="1 2">CCUG 13156</strain>
    </source>
</reference>
<keyword evidence="2" id="KW-1185">Reference proteome</keyword>
<evidence type="ECO:0000313" key="2">
    <source>
        <dbReference type="Proteomes" id="UP001324270"/>
    </source>
</evidence>